<protein>
    <submittedName>
        <fullName evidence="2">PTS sugar transporter subunit IIA</fullName>
    </submittedName>
</protein>
<sequence length="149" mass="16595">MKLGDYLVKDLILPNLTSDSKSGVLMELIAPVGKTEPEVDTDHAVRVLLDRERLGTTGIGDGIAIPHGKLENLEKVIVVAGRSPEGVDFEALDHRPCFIFFLVLAPEQMAGLHLRILAQISRVLKDEAFRKRFLEAEGRDELWNLLQDV</sequence>
<dbReference type="RefSeq" id="WP_158949103.1">
    <property type="nucleotide sequence ID" value="NZ_CP046400.1"/>
</dbReference>
<name>A0A6I6JLK6_9BACT</name>
<proteinExistence type="predicted"/>
<dbReference type="CDD" id="cd00211">
    <property type="entry name" value="PTS_IIA_fru"/>
    <property type="match status" value="1"/>
</dbReference>
<evidence type="ECO:0000259" key="1">
    <source>
        <dbReference type="PROSITE" id="PS51094"/>
    </source>
</evidence>
<dbReference type="EMBL" id="CP046400">
    <property type="protein sequence ID" value="QGY41133.1"/>
    <property type="molecule type" value="Genomic_DNA"/>
</dbReference>
<dbReference type="PROSITE" id="PS00372">
    <property type="entry name" value="PTS_EIIA_TYPE_2_HIS"/>
    <property type="match status" value="1"/>
</dbReference>
<accession>A0A6I6JLK6</accession>
<dbReference type="InterPro" id="IPR002178">
    <property type="entry name" value="PTS_EIIA_type-2_dom"/>
</dbReference>
<dbReference type="AlphaFoldDB" id="A0A6I6JLK6"/>
<dbReference type="Pfam" id="PF00359">
    <property type="entry name" value="PTS_EIIA_2"/>
    <property type="match status" value="1"/>
</dbReference>
<dbReference type="KEGG" id="psel:GM415_13680"/>
<feature type="domain" description="PTS EIIA type-2" evidence="1">
    <location>
        <begin position="5"/>
        <end position="149"/>
    </location>
</feature>
<dbReference type="InterPro" id="IPR051541">
    <property type="entry name" value="PTS_SugarTrans_NitroReg"/>
</dbReference>
<reference evidence="2 3" key="1">
    <citation type="submission" date="2019-11" db="EMBL/GenBank/DDBJ databases">
        <authorList>
            <person name="Zheng R.K."/>
            <person name="Sun C.M."/>
        </authorList>
    </citation>
    <scope>NUCLEOTIDE SEQUENCE [LARGE SCALE GENOMIC DNA]</scope>
    <source>
        <strain evidence="2 3">SRB007</strain>
    </source>
</reference>
<organism evidence="2 3">
    <name type="scientific">Pseudodesulfovibrio cashew</name>
    <dbReference type="NCBI Taxonomy" id="2678688"/>
    <lineage>
        <taxon>Bacteria</taxon>
        <taxon>Pseudomonadati</taxon>
        <taxon>Thermodesulfobacteriota</taxon>
        <taxon>Desulfovibrionia</taxon>
        <taxon>Desulfovibrionales</taxon>
        <taxon>Desulfovibrionaceae</taxon>
    </lineage>
</organism>
<evidence type="ECO:0000313" key="2">
    <source>
        <dbReference type="EMBL" id="QGY41133.1"/>
    </source>
</evidence>
<gene>
    <name evidence="2" type="ORF">GM415_13680</name>
</gene>
<dbReference type="PANTHER" id="PTHR47738">
    <property type="entry name" value="PTS SYSTEM FRUCTOSE-LIKE EIIA COMPONENT-RELATED"/>
    <property type="match status" value="1"/>
</dbReference>
<dbReference type="Proteomes" id="UP000428328">
    <property type="component" value="Chromosome"/>
</dbReference>
<dbReference type="SUPFAM" id="SSF55804">
    <property type="entry name" value="Phoshotransferase/anion transport protein"/>
    <property type="match status" value="1"/>
</dbReference>
<dbReference type="PROSITE" id="PS51094">
    <property type="entry name" value="PTS_EIIA_TYPE_2"/>
    <property type="match status" value="1"/>
</dbReference>
<keyword evidence="3" id="KW-1185">Reference proteome</keyword>
<keyword evidence="2" id="KW-0762">Sugar transport</keyword>
<keyword evidence="2" id="KW-0813">Transport</keyword>
<evidence type="ECO:0000313" key="3">
    <source>
        <dbReference type="Proteomes" id="UP000428328"/>
    </source>
</evidence>
<dbReference type="InterPro" id="IPR016152">
    <property type="entry name" value="PTrfase/Anion_transptr"/>
</dbReference>
<dbReference type="Gene3D" id="3.40.930.10">
    <property type="entry name" value="Mannitol-specific EII, Chain A"/>
    <property type="match status" value="1"/>
</dbReference>